<feature type="domain" description="Ketosynthase family 3 (KS3)" evidence="5">
    <location>
        <begin position="10"/>
        <end position="415"/>
    </location>
</feature>
<proteinExistence type="inferred from homology"/>
<dbReference type="InterPro" id="IPR018201">
    <property type="entry name" value="Ketoacyl_synth_AS"/>
</dbReference>
<evidence type="ECO:0000256" key="1">
    <source>
        <dbReference type="ARBA" id="ARBA00008467"/>
    </source>
</evidence>
<dbReference type="SUPFAM" id="SSF53901">
    <property type="entry name" value="Thiolase-like"/>
    <property type="match status" value="2"/>
</dbReference>
<dbReference type="PROSITE" id="PS00606">
    <property type="entry name" value="KS3_1"/>
    <property type="match status" value="1"/>
</dbReference>
<keyword evidence="2 4" id="KW-0808">Transferase</keyword>
<dbReference type="Pfam" id="PF00109">
    <property type="entry name" value="ketoacyl-synt"/>
    <property type="match status" value="1"/>
</dbReference>
<dbReference type="EMBL" id="CP050177">
    <property type="protein sequence ID" value="QIQ03386.1"/>
    <property type="molecule type" value="Genomic_DNA"/>
</dbReference>
<keyword evidence="3" id="KW-0012">Acyltransferase</keyword>
<accession>A0A6G9GZ96</accession>
<dbReference type="RefSeq" id="WP_167029142.1">
    <property type="nucleotide sequence ID" value="NZ_CP050177.1"/>
</dbReference>
<dbReference type="InterPro" id="IPR000794">
    <property type="entry name" value="Beta-ketoacyl_synthase"/>
</dbReference>
<organism evidence="6 7">
    <name type="scientific">Streptomyces liangshanensis</name>
    <dbReference type="NCBI Taxonomy" id="2717324"/>
    <lineage>
        <taxon>Bacteria</taxon>
        <taxon>Bacillati</taxon>
        <taxon>Actinomycetota</taxon>
        <taxon>Actinomycetes</taxon>
        <taxon>Kitasatosporales</taxon>
        <taxon>Streptomycetaceae</taxon>
        <taxon>Streptomyces</taxon>
    </lineage>
</organism>
<dbReference type="GO" id="GO:0004315">
    <property type="term" value="F:3-oxoacyl-[acyl-carrier-protein] synthase activity"/>
    <property type="evidence" value="ECO:0007669"/>
    <property type="project" value="InterPro"/>
</dbReference>
<dbReference type="InterPro" id="IPR014031">
    <property type="entry name" value="Ketoacyl_synth_C"/>
</dbReference>
<dbReference type="Proteomes" id="UP000501179">
    <property type="component" value="Chromosome"/>
</dbReference>
<dbReference type="InterPro" id="IPR014030">
    <property type="entry name" value="Ketoacyl_synth_N"/>
</dbReference>
<gene>
    <name evidence="6" type="ORF">HA039_14510</name>
</gene>
<evidence type="ECO:0000313" key="7">
    <source>
        <dbReference type="Proteomes" id="UP000501179"/>
    </source>
</evidence>
<dbReference type="Pfam" id="PF02801">
    <property type="entry name" value="Ketoacyl-synt_C"/>
    <property type="match status" value="1"/>
</dbReference>
<comment type="similarity">
    <text evidence="1 4">Belongs to the thiolase-like superfamily. Beta-ketoacyl-ACP synthases family.</text>
</comment>
<dbReference type="Gene3D" id="3.40.47.10">
    <property type="match status" value="2"/>
</dbReference>
<dbReference type="AlphaFoldDB" id="A0A6G9GZ96"/>
<dbReference type="FunFam" id="3.40.47.10:FF:000018">
    <property type="entry name" value="3-oxoacyl-[acyl-carrier-protein] synthase 2"/>
    <property type="match status" value="1"/>
</dbReference>
<dbReference type="InterPro" id="IPR016039">
    <property type="entry name" value="Thiolase-like"/>
</dbReference>
<name>A0A6G9GZ96_9ACTN</name>
<protein>
    <submittedName>
        <fullName evidence="6">Beta-ketoacyl-[acyl-carrier-protein] synthase family protein</fullName>
    </submittedName>
</protein>
<dbReference type="CDD" id="cd00834">
    <property type="entry name" value="KAS_I_II"/>
    <property type="match status" value="1"/>
</dbReference>
<dbReference type="SMART" id="SM00825">
    <property type="entry name" value="PKS_KS"/>
    <property type="match status" value="1"/>
</dbReference>
<dbReference type="PANTHER" id="PTHR11712:SF347">
    <property type="entry name" value="BETA KETOACYL-ACYL CARRIER PROTEIN SYNTHASE"/>
    <property type="match status" value="1"/>
</dbReference>
<evidence type="ECO:0000256" key="3">
    <source>
        <dbReference type="ARBA" id="ARBA00023315"/>
    </source>
</evidence>
<dbReference type="InterPro" id="IPR020841">
    <property type="entry name" value="PKS_Beta-ketoAc_synthase_dom"/>
</dbReference>
<reference evidence="6 7" key="1">
    <citation type="submission" date="2020-03" db="EMBL/GenBank/DDBJ databases">
        <title>A novel species.</title>
        <authorList>
            <person name="Gao J."/>
        </authorList>
    </citation>
    <scope>NUCLEOTIDE SEQUENCE [LARGE SCALE GENOMIC DNA]</scope>
    <source>
        <strain evidence="6 7">QMT-12</strain>
    </source>
</reference>
<evidence type="ECO:0000256" key="4">
    <source>
        <dbReference type="RuleBase" id="RU003694"/>
    </source>
</evidence>
<dbReference type="GO" id="GO:0006633">
    <property type="term" value="P:fatty acid biosynthetic process"/>
    <property type="evidence" value="ECO:0007669"/>
    <property type="project" value="InterPro"/>
</dbReference>
<evidence type="ECO:0000256" key="2">
    <source>
        <dbReference type="ARBA" id="ARBA00022679"/>
    </source>
</evidence>
<dbReference type="PANTHER" id="PTHR11712">
    <property type="entry name" value="POLYKETIDE SYNTHASE-RELATED"/>
    <property type="match status" value="1"/>
</dbReference>
<dbReference type="PROSITE" id="PS52004">
    <property type="entry name" value="KS3_2"/>
    <property type="match status" value="1"/>
</dbReference>
<evidence type="ECO:0000313" key="6">
    <source>
        <dbReference type="EMBL" id="QIQ03386.1"/>
    </source>
</evidence>
<dbReference type="KEGG" id="slia:HA039_14510"/>
<evidence type="ECO:0000259" key="5">
    <source>
        <dbReference type="PROSITE" id="PS52004"/>
    </source>
</evidence>
<keyword evidence="7" id="KW-1185">Reference proteome</keyword>
<sequence length="424" mass="43062">MTGHAATRRTEPLAVTGIGLVTPAGLGTRATWDRVCAGVPTAAADPELAGLPVPFSCRVPGFDPRVHVGVRQAWRLDRATQFAITAAREAVADAGLDPLSWDGRRVAVVMGSAAGGVTTYESQHSRLLRTGPRSVSPLTLPAFLPNMAAGQTAIALDARGPALHTSTACASGATALIVAAMLLREGACDIAVAGGTDAMVTPLCVTAFSQMGALSGRAAEPAAASRPFDADRDGFVIAEGAGVLVLERAGQAAARRAPVHALFVGHGSTTDAHDPVAPHPEGRGLREAFLRALATAGAGPADVDHINAHGTSTPLNDAREAGVLRRLFGARPPTVTSTKGVIGHPMGAAGSIEAALTALTVSHQLAPPTANFRRPDSGTGGLDLVTGGVHKHPVRLALSASAGFGGHNTVLAFRPPESSIPVPF</sequence>